<dbReference type="AlphaFoldDB" id="A0AAW9RQH4"/>
<comment type="similarity">
    <text evidence="1">Belongs to the ABC transporter superfamily.</text>
</comment>
<keyword evidence="4 6" id="KW-0067">ATP-binding</keyword>
<dbReference type="FunFam" id="3.40.50.300:FF:000421">
    <property type="entry name" value="Branched-chain amino acid ABC transporter ATP-binding protein"/>
    <property type="match status" value="1"/>
</dbReference>
<dbReference type="InterPro" id="IPR017871">
    <property type="entry name" value="ABC_transporter-like_CS"/>
</dbReference>
<keyword evidence="7" id="KW-1185">Reference proteome</keyword>
<dbReference type="PANTHER" id="PTHR45772:SF9">
    <property type="entry name" value="CONSERVED COMPONENT OF ABC TRANSPORTER FOR NATURAL AMINO ACIDS"/>
    <property type="match status" value="1"/>
</dbReference>
<keyword evidence="2" id="KW-0813">Transport</keyword>
<keyword evidence="3" id="KW-0547">Nucleotide-binding</keyword>
<dbReference type="InterPro" id="IPR032823">
    <property type="entry name" value="BCA_ABC_TP_C"/>
</dbReference>
<evidence type="ECO:0000256" key="3">
    <source>
        <dbReference type="ARBA" id="ARBA00022741"/>
    </source>
</evidence>
<evidence type="ECO:0000313" key="6">
    <source>
        <dbReference type="EMBL" id="MEJ8570500.1"/>
    </source>
</evidence>
<gene>
    <name evidence="6" type="ORF">V3328_03395</name>
</gene>
<dbReference type="InterPro" id="IPR051120">
    <property type="entry name" value="ABC_AA/LPS_Transport"/>
</dbReference>
<dbReference type="SUPFAM" id="SSF52540">
    <property type="entry name" value="P-loop containing nucleoside triphosphate hydrolases"/>
    <property type="match status" value="1"/>
</dbReference>
<feature type="domain" description="ABC transporter" evidence="5">
    <location>
        <begin position="14"/>
        <end position="260"/>
    </location>
</feature>
<dbReference type="InterPro" id="IPR003439">
    <property type="entry name" value="ABC_transporter-like_ATP-bd"/>
</dbReference>
<dbReference type="InterPro" id="IPR003593">
    <property type="entry name" value="AAA+_ATPase"/>
</dbReference>
<dbReference type="CDD" id="cd03219">
    <property type="entry name" value="ABC_Mj1267_LivG_branched"/>
    <property type="match status" value="1"/>
</dbReference>
<dbReference type="Pfam" id="PF12399">
    <property type="entry name" value="BCA_ABC_TP_C"/>
    <property type="match status" value="1"/>
</dbReference>
<evidence type="ECO:0000256" key="1">
    <source>
        <dbReference type="ARBA" id="ARBA00005417"/>
    </source>
</evidence>
<dbReference type="Pfam" id="PF00005">
    <property type="entry name" value="ABC_tran"/>
    <property type="match status" value="1"/>
</dbReference>
<proteinExistence type="inferred from homology"/>
<dbReference type="RefSeq" id="WP_340328228.1">
    <property type="nucleotide sequence ID" value="NZ_JAZHOF010000001.1"/>
</dbReference>
<dbReference type="PROSITE" id="PS00211">
    <property type="entry name" value="ABC_TRANSPORTER_1"/>
    <property type="match status" value="1"/>
</dbReference>
<dbReference type="Gene3D" id="3.40.50.300">
    <property type="entry name" value="P-loop containing nucleotide triphosphate hydrolases"/>
    <property type="match status" value="1"/>
</dbReference>
<comment type="caution">
    <text evidence="6">The sequence shown here is derived from an EMBL/GenBank/DDBJ whole genome shotgun (WGS) entry which is preliminary data.</text>
</comment>
<sequence>MTVRGEGTGPAPVLEVEGLTRDFDALRAVDDVSFAVMPSELLGLIGPNGAGKTTLFNMLAGALPPTAGRIRLQGRDITGLAPNRIATLGIARTYQNLRVFPDMTVFDNVSVGAIGRFGVSLWGTLVPGLERRRSDRIADATIAALERLGLIDHADAPAGNLSYGQKKLLEVARALTLAPTLLLLDEPAAGLNPNETEALSLLVRTLADEGLTILLVEHDMPMVMRVCDRIVVLDSGRKIADGAPRAVRSDPAVRAAYLGDPE</sequence>
<accession>A0AAW9RQH4</accession>
<organism evidence="6 7">
    <name type="scientific">Microbaculum marinum</name>
    <dbReference type="NCBI Taxonomy" id="1764581"/>
    <lineage>
        <taxon>Bacteria</taxon>
        <taxon>Pseudomonadati</taxon>
        <taxon>Pseudomonadota</taxon>
        <taxon>Alphaproteobacteria</taxon>
        <taxon>Hyphomicrobiales</taxon>
        <taxon>Tepidamorphaceae</taxon>
        <taxon>Microbaculum</taxon>
    </lineage>
</organism>
<evidence type="ECO:0000259" key="5">
    <source>
        <dbReference type="PROSITE" id="PS50893"/>
    </source>
</evidence>
<evidence type="ECO:0000256" key="4">
    <source>
        <dbReference type="ARBA" id="ARBA00022840"/>
    </source>
</evidence>
<dbReference type="GO" id="GO:0016887">
    <property type="term" value="F:ATP hydrolysis activity"/>
    <property type="evidence" value="ECO:0007669"/>
    <property type="project" value="InterPro"/>
</dbReference>
<dbReference type="PROSITE" id="PS50893">
    <property type="entry name" value="ABC_TRANSPORTER_2"/>
    <property type="match status" value="1"/>
</dbReference>
<name>A0AAW9RQH4_9HYPH</name>
<dbReference type="EMBL" id="JAZHOF010000001">
    <property type="protein sequence ID" value="MEJ8570500.1"/>
    <property type="molecule type" value="Genomic_DNA"/>
</dbReference>
<dbReference type="InterPro" id="IPR027417">
    <property type="entry name" value="P-loop_NTPase"/>
</dbReference>
<evidence type="ECO:0000313" key="7">
    <source>
        <dbReference type="Proteomes" id="UP001378188"/>
    </source>
</evidence>
<dbReference type="Proteomes" id="UP001378188">
    <property type="component" value="Unassembled WGS sequence"/>
</dbReference>
<reference evidence="6 7" key="1">
    <citation type="submission" date="2024-02" db="EMBL/GenBank/DDBJ databases">
        <title>Genome analysis and characterization of Microbaculum marinisediminis sp. nov., isolated from marine sediment.</title>
        <authorList>
            <person name="Du Z.-J."/>
            <person name="Ye Y.-Q."/>
            <person name="Zhang Z.-R."/>
            <person name="Yuan S.-M."/>
            <person name="Zhang X.-Y."/>
        </authorList>
    </citation>
    <scope>NUCLEOTIDE SEQUENCE [LARGE SCALE GENOMIC DNA]</scope>
    <source>
        <strain evidence="6 7">SDUM1044001</strain>
    </source>
</reference>
<dbReference type="SMART" id="SM00382">
    <property type="entry name" value="AAA"/>
    <property type="match status" value="1"/>
</dbReference>
<dbReference type="PANTHER" id="PTHR45772">
    <property type="entry name" value="CONSERVED COMPONENT OF ABC TRANSPORTER FOR NATURAL AMINO ACIDS-RELATED"/>
    <property type="match status" value="1"/>
</dbReference>
<dbReference type="GO" id="GO:0005524">
    <property type="term" value="F:ATP binding"/>
    <property type="evidence" value="ECO:0007669"/>
    <property type="project" value="UniProtKB-KW"/>
</dbReference>
<evidence type="ECO:0000256" key="2">
    <source>
        <dbReference type="ARBA" id="ARBA00022448"/>
    </source>
</evidence>
<dbReference type="GO" id="GO:0005886">
    <property type="term" value="C:plasma membrane"/>
    <property type="evidence" value="ECO:0007669"/>
    <property type="project" value="TreeGrafter"/>
</dbReference>
<protein>
    <submittedName>
        <fullName evidence="6">ABC transporter ATP-binding protein</fullName>
    </submittedName>
</protein>